<name>A0A9N9LXI6_9HELO</name>
<dbReference type="EMBL" id="CAJVRM010000374">
    <property type="protein sequence ID" value="CAG8980274.1"/>
    <property type="molecule type" value="Genomic_DNA"/>
</dbReference>
<dbReference type="AlphaFoldDB" id="A0A9N9LXI6"/>
<keyword evidence="3" id="KW-1185">Reference proteome</keyword>
<dbReference type="Proteomes" id="UP000701801">
    <property type="component" value="Unassembled WGS sequence"/>
</dbReference>
<protein>
    <submittedName>
        <fullName evidence="2">Uncharacterized protein</fullName>
    </submittedName>
</protein>
<sequence length="77" mass="8806">MDSGTMQVRKSGYLSTSHSPEWTRRIQTTNVTSAVQNVLQKPHVSRGNNFHVELMNLMLSDGLTTRHRRLDRVRVDG</sequence>
<accession>A0A9N9LXI6</accession>
<evidence type="ECO:0000313" key="2">
    <source>
        <dbReference type="EMBL" id="CAG8980274.1"/>
    </source>
</evidence>
<proteinExistence type="predicted"/>
<feature type="region of interest" description="Disordered" evidence="1">
    <location>
        <begin position="1"/>
        <end position="21"/>
    </location>
</feature>
<reference evidence="2" key="1">
    <citation type="submission" date="2021-07" db="EMBL/GenBank/DDBJ databases">
        <authorList>
            <person name="Durling M."/>
        </authorList>
    </citation>
    <scope>NUCLEOTIDE SEQUENCE</scope>
</reference>
<gene>
    <name evidence="2" type="ORF">HYALB_00008894</name>
</gene>
<organism evidence="2 3">
    <name type="scientific">Hymenoscyphus albidus</name>
    <dbReference type="NCBI Taxonomy" id="595503"/>
    <lineage>
        <taxon>Eukaryota</taxon>
        <taxon>Fungi</taxon>
        <taxon>Dikarya</taxon>
        <taxon>Ascomycota</taxon>
        <taxon>Pezizomycotina</taxon>
        <taxon>Leotiomycetes</taxon>
        <taxon>Helotiales</taxon>
        <taxon>Helotiaceae</taxon>
        <taxon>Hymenoscyphus</taxon>
    </lineage>
</organism>
<evidence type="ECO:0000256" key="1">
    <source>
        <dbReference type="SAM" id="MobiDB-lite"/>
    </source>
</evidence>
<comment type="caution">
    <text evidence="2">The sequence shown here is derived from an EMBL/GenBank/DDBJ whole genome shotgun (WGS) entry which is preliminary data.</text>
</comment>
<evidence type="ECO:0000313" key="3">
    <source>
        <dbReference type="Proteomes" id="UP000701801"/>
    </source>
</evidence>